<comment type="subcellular location">
    <subcellularLocation>
        <location evidence="2">Cytoplasm</location>
    </subcellularLocation>
</comment>
<accession>B2KCA2</accession>
<dbReference type="RefSeq" id="WP_012414844.1">
    <property type="nucleotide sequence ID" value="NC_010644.1"/>
</dbReference>
<comment type="subunit">
    <text evidence="2">Monomer. Binds 30S ribosomal subunits, but not 50S ribosomal subunits or 70S ribosomes.</text>
</comment>
<dbReference type="EMBL" id="CP001055">
    <property type="protein sequence ID" value="ACC98229.1"/>
    <property type="molecule type" value="Genomic_DNA"/>
</dbReference>
<dbReference type="InterPro" id="IPR000238">
    <property type="entry name" value="RbfA"/>
</dbReference>
<sequence length="119" mass="13653">MIDRIKRLEALFLEEISTIISKMISTGSFKGFVTITGVRISKDLRTAQVRYSVFGSVEDRITTQEKLSILRSEIGAMLRHRLHLKRIPSFTFVYDDTPEKASKVETIFSVIEKEKNADK</sequence>
<evidence type="ECO:0000313" key="3">
    <source>
        <dbReference type="EMBL" id="ACC98229.1"/>
    </source>
</evidence>
<dbReference type="Gene3D" id="3.30.300.20">
    <property type="match status" value="1"/>
</dbReference>
<keyword evidence="4" id="KW-1185">Reference proteome</keyword>
<proteinExistence type="inferred from homology"/>
<dbReference type="Proteomes" id="UP000001029">
    <property type="component" value="Chromosome"/>
</dbReference>
<dbReference type="PANTHER" id="PTHR33515">
    <property type="entry name" value="RIBOSOME-BINDING FACTOR A, CHLOROPLASTIC-RELATED"/>
    <property type="match status" value="1"/>
</dbReference>
<name>B2KCA2_ELUMP</name>
<evidence type="ECO:0000313" key="4">
    <source>
        <dbReference type="Proteomes" id="UP000001029"/>
    </source>
</evidence>
<dbReference type="OrthoDB" id="307788at2"/>
<keyword evidence="1 2" id="KW-0690">Ribosome biogenesis</keyword>
<dbReference type="Pfam" id="PF02033">
    <property type="entry name" value="RBFA"/>
    <property type="match status" value="1"/>
</dbReference>
<dbReference type="InterPro" id="IPR015946">
    <property type="entry name" value="KH_dom-like_a/b"/>
</dbReference>
<dbReference type="GO" id="GO:0030490">
    <property type="term" value="P:maturation of SSU-rRNA"/>
    <property type="evidence" value="ECO:0007669"/>
    <property type="project" value="UniProtKB-UniRule"/>
</dbReference>
<comment type="function">
    <text evidence="2">One of several proteins that assist in the late maturation steps of the functional core of the 30S ribosomal subunit. Associates with free 30S ribosomal subunits (but not with 30S subunits that are part of 70S ribosomes or polysomes). Required for efficient processing of 16S rRNA. May interact with the 5'-terminal helix region of 16S rRNA.</text>
</comment>
<dbReference type="SUPFAM" id="SSF89919">
    <property type="entry name" value="Ribosome-binding factor A, RbfA"/>
    <property type="match status" value="1"/>
</dbReference>
<comment type="similarity">
    <text evidence="2">Belongs to the RbfA family.</text>
</comment>
<dbReference type="NCBIfam" id="TIGR00082">
    <property type="entry name" value="rbfA"/>
    <property type="match status" value="1"/>
</dbReference>
<dbReference type="HOGENOM" id="CLU_089475_3_1_0"/>
<dbReference type="InterPro" id="IPR023799">
    <property type="entry name" value="RbfA_dom_sf"/>
</dbReference>
<dbReference type="HAMAP" id="MF_00003">
    <property type="entry name" value="RbfA"/>
    <property type="match status" value="1"/>
</dbReference>
<gene>
    <name evidence="2" type="primary">rbfA</name>
    <name evidence="3" type="ordered locus">Emin_0674</name>
</gene>
<dbReference type="GO" id="GO:0043024">
    <property type="term" value="F:ribosomal small subunit binding"/>
    <property type="evidence" value="ECO:0007669"/>
    <property type="project" value="TreeGrafter"/>
</dbReference>
<reference evidence="3 4" key="1">
    <citation type="journal article" date="2009" name="Appl. Environ. Microbiol.">
        <title>Genomic analysis of 'Elusimicrobium minutum,' the first cultivated representative of the phylum 'Elusimicrobia' (formerly termite group 1).</title>
        <authorList>
            <person name="Herlemann D.P.R."/>
            <person name="Geissinger O."/>
            <person name="Ikeda-Ohtsubo W."/>
            <person name="Kunin V."/>
            <person name="Sun H."/>
            <person name="Lapidus A."/>
            <person name="Hugenholtz P."/>
            <person name="Brune A."/>
        </authorList>
    </citation>
    <scope>NUCLEOTIDE SEQUENCE [LARGE SCALE GENOMIC DNA]</scope>
    <source>
        <strain evidence="3 4">Pei191</strain>
    </source>
</reference>
<keyword evidence="2" id="KW-0963">Cytoplasm</keyword>
<evidence type="ECO:0000256" key="1">
    <source>
        <dbReference type="ARBA" id="ARBA00022517"/>
    </source>
</evidence>
<dbReference type="PANTHER" id="PTHR33515:SF1">
    <property type="entry name" value="RIBOSOME-BINDING FACTOR A, CHLOROPLASTIC-RELATED"/>
    <property type="match status" value="1"/>
</dbReference>
<dbReference type="GO" id="GO:0005829">
    <property type="term" value="C:cytosol"/>
    <property type="evidence" value="ECO:0007669"/>
    <property type="project" value="TreeGrafter"/>
</dbReference>
<organism evidence="3 4">
    <name type="scientific">Elusimicrobium minutum (strain Pei191)</name>
    <dbReference type="NCBI Taxonomy" id="445932"/>
    <lineage>
        <taxon>Bacteria</taxon>
        <taxon>Pseudomonadati</taxon>
        <taxon>Elusimicrobiota</taxon>
        <taxon>Elusimicrobia</taxon>
        <taxon>Elusimicrobiales</taxon>
        <taxon>Elusimicrobiaceae</taxon>
        <taxon>Elusimicrobium</taxon>
    </lineage>
</organism>
<dbReference type="AlphaFoldDB" id="B2KCA2"/>
<evidence type="ECO:0000256" key="2">
    <source>
        <dbReference type="HAMAP-Rule" id="MF_00003"/>
    </source>
</evidence>
<dbReference type="STRING" id="445932.Emin_0674"/>
<dbReference type="KEGG" id="emi:Emin_0674"/>
<protein>
    <recommendedName>
        <fullName evidence="2">Ribosome-binding factor A</fullName>
    </recommendedName>
</protein>